<keyword evidence="4" id="KW-1185">Reference proteome</keyword>
<dbReference type="Proteomes" id="UP000709295">
    <property type="component" value="Unassembled WGS sequence"/>
</dbReference>
<dbReference type="PANTHER" id="PTHR40866:SF1">
    <property type="entry name" value="BED-TYPE DOMAIN-CONTAINING PROTEIN"/>
    <property type="match status" value="1"/>
</dbReference>
<dbReference type="EMBL" id="JAENGY010001278">
    <property type="protein sequence ID" value="KAG6950673.1"/>
    <property type="molecule type" value="Genomic_DNA"/>
</dbReference>
<dbReference type="PANTHER" id="PTHR40866">
    <property type="entry name" value="BED-TYPE DOMAIN-CONTAINING PROTEIN"/>
    <property type="match status" value="1"/>
</dbReference>
<evidence type="ECO:0000256" key="1">
    <source>
        <dbReference type="SAM" id="MobiDB-lite"/>
    </source>
</evidence>
<evidence type="ECO:0000313" key="3">
    <source>
        <dbReference type="EMBL" id="KAG6950673.1"/>
    </source>
</evidence>
<comment type="caution">
    <text evidence="3">The sequence shown here is derived from an EMBL/GenBank/DDBJ whole genome shotgun (WGS) entry which is preliminary data.</text>
</comment>
<feature type="transmembrane region" description="Helical" evidence="2">
    <location>
        <begin position="39"/>
        <end position="60"/>
    </location>
</feature>
<protein>
    <submittedName>
        <fullName evidence="3">Uncharacterized protein</fullName>
    </submittedName>
</protein>
<accession>A0A8J5I8H6</accession>
<feature type="compositionally biased region" description="Acidic residues" evidence="1">
    <location>
        <begin position="528"/>
        <end position="539"/>
    </location>
</feature>
<evidence type="ECO:0000256" key="2">
    <source>
        <dbReference type="SAM" id="Phobius"/>
    </source>
</evidence>
<keyword evidence="2" id="KW-0472">Membrane</keyword>
<sequence length="646" mass="73102">MGVISLYQVLSHKRSVLLTQIWAYKCQNGRMQMLYLAQIPYHIITTLINLAFCFFSYSFLNLAKARSGEQQLARHFRLSWETMQVVITIQIYGRTLGGVPSVTGSSSPRCDIAYTTYEGRRCSTVEAILLTGFLFYGEHVYQAQDVVPTNTKDICSYFYESLDQGRYRCKQCGNKRKQLTSTDYFNLIAHLAHKLLDLKTQYAAFLSKTNGRLQDFGFVSGETSHRFNWMRWVVERNMPLSEVDTLDVLMDIRVGMTLGICFGIMFDGWSSGSMHYVTVYGVFETNGDLHLQLLAVSPLDDGSPDADANIKLFDSVPDVYNKTLDMVAFIVGDNYSPIQSTATKLDVQQRYGRIRPQLKTVDAVEELIPTGASHRKLVVLLERMKKFQSVTKKLQCDGIDLVDVHLLFDSLHACRFAYRQRKLSAQRVTRKSLYLPPRRLHQLVLHTTQEVQMRLVAQLKTPTRMKTMARMNTIRYLVENAPVALLLPTTGALSSGHPTKTKMQLTSLVSSDSCDDLKHVDDDHNPDDVGDLDSGEEPERDNIVVGVVPEEDSEHERGDAVEAQIKEENEDQNSLNAIAEQHFADKFLHSLGGTEKVLAGDVVGKNLNKLREHSTSGWTEPVYPDVFQHPPTPYEPVDETNNYSDL</sequence>
<gene>
    <name evidence="3" type="ORF">JG688_00014060</name>
</gene>
<keyword evidence="2" id="KW-1133">Transmembrane helix</keyword>
<feature type="compositionally biased region" description="Basic and acidic residues" evidence="1">
    <location>
        <begin position="516"/>
        <end position="527"/>
    </location>
</feature>
<organism evidence="3 4">
    <name type="scientific">Phytophthora aleatoria</name>
    <dbReference type="NCBI Taxonomy" id="2496075"/>
    <lineage>
        <taxon>Eukaryota</taxon>
        <taxon>Sar</taxon>
        <taxon>Stramenopiles</taxon>
        <taxon>Oomycota</taxon>
        <taxon>Peronosporomycetes</taxon>
        <taxon>Peronosporales</taxon>
        <taxon>Peronosporaceae</taxon>
        <taxon>Phytophthora</taxon>
    </lineage>
</organism>
<proteinExistence type="predicted"/>
<dbReference type="AlphaFoldDB" id="A0A8J5I8H6"/>
<feature type="region of interest" description="Disordered" evidence="1">
    <location>
        <begin position="516"/>
        <end position="541"/>
    </location>
</feature>
<keyword evidence="2" id="KW-0812">Transmembrane</keyword>
<evidence type="ECO:0000313" key="4">
    <source>
        <dbReference type="Proteomes" id="UP000709295"/>
    </source>
</evidence>
<feature type="non-terminal residue" evidence="3">
    <location>
        <position position="1"/>
    </location>
</feature>
<name>A0A8J5I8H6_9STRA</name>
<reference evidence="3" key="1">
    <citation type="submission" date="2021-01" db="EMBL/GenBank/DDBJ databases">
        <title>Phytophthora aleatoria, a newly-described species from Pinus radiata is distinct from Phytophthora cactorum isolates based on comparative genomics.</title>
        <authorList>
            <person name="Mcdougal R."/>
            <person name="Panda P."/>
            <person name="Williams N."/>
            <person name="Studholme D.J."/>
        </authorList>
    </citation>
    <scope>NUCLEOTIDE SEQUENCE</scope>
    <source>
        <strain evidence="3">NZFS 4037</strain>
    </source>
</reference>